<feature type="region of interest" description="Disordered" evidence="1">
    <location>
        <begin position="1"/>
        <end position="157"/>
    </location>
</feature>
<comment type="caution">
    <text evidence="2">The sequence shown here is derived from an EMBL/GenBank/DDBJ whole genome shotgun (WGS) entry which is preliminary data.</text>
</comment>
<accession>A0ABN9V7V9</accession>
<keyword evidence="3" id="KW-1185">Reference proteome</keyword>
<dbReference type="Proteomes" id="UP001189429">
    <property type="component" value="Unassembled WGS sequence"/>
</dbReference>
<protein>
    <submittedName>
        <fullName evidence="2">Uncharacterized protein</fullName>
    </submittedName>
</protein>
<evidence type="ECO:0000313" key="3">
    <source>
        <dbReference type="Proteomes" id="UP001189429"/>
    </source>
</evidence>
<sequence>MLNEEVDEKGDDDEEKKESQNEEDERKRRRWRRGPWIMDWPASQKEAGPRRKKFGENAMQQAQPHASRVPGRGCVIARGRPEAAADRMQNNNVGSSAPVPNVRKPRAPRATPSEEALADTGSGACRSLGRPGGRKDEVGEESGGTGQKRGQTRAARLPYADVHQSAEALMSEALLERSALQSTVVRPRPRSGWPEKNENANLQRPRTEDLLPRRAASAPRGRKGGQLARDQIATTGPSSGTSQRRSAARPPAW</sequence>
<feature type="compositionally biased region" description="Polar residues" evidence="1">
    <location>
        <begin position="232"/>
        <end position="245"/>
    </location>
</feature>
<organism evidence="2 3">
    <name type="scientific">Prorocentrum cordatum</name>
    <dbReference type="NCBI Taxonomy" id="2364126"/>
    <lineage>
        <taxon>Eukaryota</taxon>
        <taxon>Sar</taxon>
        <taxon>Alveolata</taxon>
        <taxon>Dinophyceae</taxon>
        <taxon>Prorocentrales</taxon>
        <taxon>Prorocentraceae</taxon>
        <taxon>Prorocentrum</taxon>
    </lineage>
</organism>
<dbReference type="EMBL" id="CAUYUJ010016702">
    <property type="protein sequence ID" value="CAK0867987.1"/>
    <property type="molecule type" value="Genomic_DNA"/>
</dbReference>
<evidence type="ECO:0000256" key="1">
    <source>
        <dbReference type="SAM" id="MobiDB-lite"/>
    </source>
</evidence>
<gene>
    <name evidence="2" type="ORF">PCOR1329_LOCUS54790</name>
</gene>
<name>A0ABN9V7V9_9DINO</name>
<feature type="region of interest" description="Disordered" evidence="1">
    <location>
        <begin position="179"/>
        <end position="253"/>
    </location>
</feature>
<feature type="compositionally biased region" description="Acidic residues" evidence="1">
    <location>
        <begin position="1"/>
        <end position="15"/>
    </location>
</feature>
<reference evidence="2" key="1">
    <citation type="submission" date="2023-10" db="EMBL/GenBank/DDBJ databases">
        <authorList>
            <person name="Chen Y."/>
            <person name="Shah S."/>
            <person name="Dougan E. K."/>
            <person name="Thang M."/>
            <person name="Chan C."/>
        </authorList>
    </citation>
    <scope>NUCLEOTIDE SEQUENCE [LARGE SCALE GENOMIC DNA]</scope>
</reference>
<proteinExistence type="predicted"/>
<feature type="compositionally biased region" description="Basic and acidic residues" evidence="1">
    <location>
        <begin position="16"/>
        <end position="26"/>
    </location>
</feature>
<evidence type="ECO:0000313" key="2">
    <source>
        <dbReference type="EMBL" id="CAK0867987.1"/>
    </source>
</evidence>